<sequence length="273" mass="32810">MHYNTKELQLQYQGFCESNLLWIKTLNKSLQQIDNHSNYTNLFKLKINTKLRLGKLVEQFVFNELLFDSSIKIITENLQIQDDKITVGELDCILTKDEKIIHLEIVYKFYLYDASTGKSEMERWIGPNRRDSFYEKYEKLVHKQLPLLYHPKTKEILETYNLPVKNIEQRVYFKAQLFPHISEIDNKFPLINNKCIEGFYIYEKELNQFINCKFYIPSKPNWLVKPHANVEWLPYESYTSCLSEYLEQKNAPLCWLKKPNGVISKFFVVWWQH</sequence>
<proteinExistence type="predicted"/>
<evidence type="ECO:0000313" key="1">
    <source>
        <dbReference type="EMBL" id="TCP25948.1"/>
    </source>
</evidence>
<accession>A0A4R2NWF1</accession>
<gene>
    <name evidence="1" type="ORF">EV195_103310</name>
</gene>
<dbReference type="OrthoDB" id="1466769at2"/>
<dbReference type="Pfam" id="PF08907">
    <property type="entry name" value="DUF1853"/>
    <property type="match status" value="1"/>
</dbReference>
<protein>
    <recommendedName>
        <fullName evidence="3">DUF1853 family protein</fullName>
    </recommendedName>
</protein>
<name>A0A4R2NWF1_9FLAO</name>
<dbReference type="InterPro" id="IPR015003">
    <property type="entry name" value="DUF1853"/>
</dbReference>
<comment type="caution">
    <text evidence="1">The sequence shown here is derived from an EMBL/GenBank/DDBJ whole genome shotgun (WGS) entry which is preliminary data.</text>
</comment>
<keyword evidence="2" id="KW-1185">Reference proteome</keyword>
<dbReference type="EMBL" id="SLXM01000003">
    <property type="protein sequence ID" value="TCP25948.1"/>
    <property type="molecule type" value="Genomic_DNA"/>
</dbReference>
<organism evidence="1 2">
    <name type="scientific">Tenacibaculum skagerrakense</name>
    <dbReference type="NCBI Taxonomy" id="186571"/>
    <lineage>
        <taxon>Bacteria</taxon>
        <taxon>Pseudomonadati</taxon>
        <taxon>Bacteroidota</taxon>
        <taxon>Flavobacteriia</taxon>
        <taxon>Flavobacteriales</taxon>
        <taxon>Flavobacteriaceae</taxon>
        <taxon>Tenacibaculum</taxon>
    </lineage>
</organism>
<evidence type="ECO:0008006" key="3">
    <source>
        <dbReference type="Google" id="ProtNLM"/>
    </source>
</evidence>
<reference evidence="1 2" key="1">
    <citation type="submission" date="2019-03" db="EMBL/GenBank/DDBJ databases">
        <title>Genomic Encyclopedia of Type Strains, Phase IV (KMG-IV): sequencing the most valuable type-strain genomes for metagenomic binning, comparative biology and taxonomic classification.</title>
        <authorList>
            <person name="Goeker M."/>
        </authorList>
    </citation>
    <scope>NUCLEOTIDE SEQUENCE [LARGE SCALE GENOMIC DNA]</scope>
    <source>
        <strain evidence="1 2">DSM 14836</strain>
    </source>
</reference>
<evidence type="ECO:0000313" key="2">
    <source>
        <dbReference type="Proteomes" id="UP000294564"/>
    </source>
</evidence>
<dbReference type="AlphaFoldDB" id="A0A4R2NWF1"/>
<dbReference type="Proteomes" id="UP000294564">
    <property type="component" value="Unassembled WGS sequence"/>
</dbReference>
<dbReference type="RefSeq" id="WP_132794329.1">
    <property type="nucleotide sequence ID" value="NZ_SLXM01000003.1"/>
</dbReference>